<organism evidence="2 3">
    <name type="scientific">Brucella canis (strain ATCC 23365 / NCTC 10854 / RM-666)</name>
    <dbReference type="NCBI Taxonomy" id="483179"/>
    <lineage>
        <taxon>Bacteria</taxon>
        <taxon>Pseudomonadati</taxon>
        <taxon>Pseudomonadota</taxon>
        <taxon>Alphaproteobacteria</taxon>
        <taxon>Hyphomicrobiales</taxon>
        <taxon>Brucellaceae</taxon>
        <taxon>Brucella/Ochrobactrum group</taxon>
        <taxon>Brucella</taxon>
    </lineage>
</organism>
<reference evidence="2 3" key="1">
    <citation type="submission" date="2007-10" db="EMBL/GenBank/DDBJ databases">
        <title>Brucella canis ATCC 23365 whole genome shotgun sequencing project.</title>
        <authorList>
            <person name="Setubal J.C."/>
            <person name="Bowns C."/>
            <person name="Boyle S."/>
            <person name="Crasta O.R."/>
            <person name="Czar M.J."/>
            <person name="Dharmanolla C."/>
            <person name="Gillespie J.J."/>
            <person name="Kenyon R.W."/>
            <person name="Lu J."/>
            <person name="Mane S."/>
            <person name="Mohapatra S."/>
            <person name="Nagrani S."/>
            <person name="Purkayastha A."/>
            <person name="Rajasimha H.K."/>
            <person name="Shallom J.M."/>
            <person name="Shallom S."/>
            <person name="Shukla M."/>
            <person name="Snyder E.E."/>
            <person name="Sobral B.W."/>
            <person name="Wattam A.R."/>
            <person name="Will R."/>
            <person name="Williams K."/>
            <person name="Yoo H."/>
            <person name="Bruce D."/>
            <person name="Detter C."/>
            <person name="Munk C."/>
            <person name="Brettin T.S."/>
        </authorList>
    </citation>
    <scope>NUCLEOTIDE SEQUENCE [LARGE SCALE GENOMIC DNA]</scope>
    <source>
        <strain evidence="3">ATCC 23365 / NCTC 10854 / RM-666</strain>
    </source>
</reference>
<dbReference type="HOGENOM" id="CLU_3402464_0_0_5"/>
<dbReference type="AlphaFoldDB" id="A9MBF1"/>
<feature type="region of interest" description="Disordered" evidence="1">
    <location>
        <begin position="1"/>
        <end position="30"/>
    </location>
</feature>
<keyword evidence="3" id="KW-1185">Reference proteome</keyword>
<gene>
    <name evidence="2" type="ordered locus">BCAN_B0509</name>
</gene>
<feature type="compositionally biased region" description="Basic and acidic residues" evidence="1">
    <location>
        <begin position="21"/>
        <end position="30"/>
    </location>
</feature>
<proteinExistence type="predicted"/>
<evidence type="ECO:0000256" key="1">
    <source>
        <dbReference type="SAM" id="MobiDB-lite"/>
    </source>
</evidence>
<dbReference type="Proteomes" id="UP000001385">
    <property type="component" value="Chromosome II"/>
</dbReference>
<evidence type="ECO:0000313" key="2">
    <source>
        <dbReference type="EMBL" id="ABX63688.1"/>
    </source>
</evidence>
<dbReference type="KEGG" id="bcs:BCAN_B0509"/>
<protein>
    <submittedName>
        <fullName evidence="2">Uncharacterized protein</fullName>
    </submittedName>
</protein>
<dbReference type="EMBL" id="CP000873">
    <property type="protein sequence ID" value="ABX63688.1"/>
    <property type="molecule type" value="Genomic_DNA"/>
</dbReference>
<evidence type="ECO:0000313" key="3">
    <source>
        <dbReference type="Proteomes" id="UP000001385"/>
    </source>
</evidence>
<sequence>MDGKFENHLFQKRALHKHSSQHQEGRVDRL</sequence>
<accession>A9MBF1</accession>
<name>A9MBF1_BRUC2</name>
<feature type="compositionally biased region" description="Basic residues" evidence="1">
    <location>
        <begin position="10"/>
        <end position="20"/>
    </location>
</feature>